<dbReference type="InterPro" id="IPR035513">
    <property type="entry name" value="Invertase/methylesterase_inhib"/>
</dbReference>
<dbReference type="SUPFAM" id="SSF101148">
    <property type="entry name" value="Plant invertase/pectin methylesterase inhibitor"/>
    <property type="match status" value="1"/>
</dbReference>
<dbReference type="InterPro" id="IPR006501">
    <property type="entry name" value="Pectinesterase_inhib_dom"/>
</dbReference>
<evidence type="ECO:0000256" key="1">
    <source>
        <dbReference type="ARBA" id="ARBA00022729"/>
    </source>
</evidence>
<keyword evidence="6" id="KW-1185">Reference proteome</keyword>
<name>A0AAN9PVS4_CANGL</name>
<dbReference type="EMBL" id="JAYMYQ010000009">
    <property type="protein sequence ID" value="KAK7312077.1"/>
    <property type="molecule type" value="Genomic_DNA"/>
</dbReference>
<sequence length="203" mass="22805">MALHNVFKILVPLLFISILVHAASSSASNTTTTNNSLKAYKKFIKDKCSSTTYPKVCYKSLSPYASKIKRNSVTLTRMSVNVALKSAKNAYSTLTKVSKGKLTHGETLVIADCRENMDDTVDLLKQSVDSLVHLNGTVTDYDKFQWDTIKTWMSAAITYESTCTDEFDEIEVRPSLQKIIKTRVSNVAWMNSVALFFVNNLYY</sequence>
<dbReference type="InterPro" id="IPR051955">
    <property type="entry name" value="PME_Inhibitor"/>
</dbReference>
<dbReference type="GO" id="GO:0004857">
    <property type="term" value="F:enzyme inhibitor activity"/>
    <property type="evidence" value="ECO:0007669"/>
    <property type="project" value="InterPro"/>
</dbReference>
<dbReference type="SMART" id="SM00856">
    <property type="entry name" value="PMEI"/>
    <property type="match status" value="1"/>
</dbReference>
<evidence type="ECO:0000313" key="5">
    <source>
        <dbReference type="EMBL" id="KAK7312077.1"/>
    </source>
</evidence>
<dbReference type="PANTHER" id="PTHR31080">
    <property type="entry name" value="PECTINESTERASE INHIBITOR-LIKE"/>
    <property type="match status" value="1"/>
</dbReference>
<organism evidence="5 6">
    <name type="scientific">Canavalia gladiata</name>
    <name type="common">Sword bean</name>
    <name type="synonym">Dolichos gladiatus</name>
    <dbReference type="NCBI Taxonomy" id="3824"/>
    <lineage>
        <taxon>Eukaryota</taxon>
        <taxon>Viridiplantae</taxon>
        <taxon>Streptophyta</taxon>
        <taxon>Embryophyta</taxon>
        <taxon>Tracheophyta</taxon>
        <taxon>Spermatophyta</taxon>
        <taxon>Magnoliopsida</taxon>
        <taxon>eudicotyledons</taxon>
        <taxon>Gunneridae</taxon>
        <taxon>Pentapetalae</taxon>
        <taxon>rosids</taxon>
        <taxon>fabids</taxon>
        <taxon>Fabales</taxon>
        <taxon>Fabaceae</taxon>
        <taxon>Papilionoideae</taxon>
        <taxon>50 kb inversion clade</taxon>
        <taxon>NPAAA clade</taxon>
        <taxon>indigoferoid/millettioid clade</taxon>
        <taxon>Phaseoleae</taxon>
        <taxon>Canavalia</taxon>
    </lineage>
</organism>
<feature type="chain" id="PRO_5042971928" description="Pectinesterase inhibitor domain-containing protein" evidence="3">
    <location>
        <begin position="23"/>
        <end position="203"/>
    </location>
</feature>
<proteinExistence type="inferred from homology"/>
<protein>
    <recommendedName>
        <fullName evidence="4">Pectinesterase inhibitor domain-containing protein</fullName>
    </recommendedName>
</protein>
<dbReference type="PANTHER" id="PTHR31080:SF292">
    <property type="entry name" value="PLANT INVERTASE_PECTIN METHYLESTERASE INHIBITOR"/>
    <property type="match status" value="1"/>
</dbReference>
<evidence type="ECO:0000313" key="6">
    <source>
        <dbReference type="Proteomes" id="UP001367508"/>
    </source>
</evidence>
<comment type="similarity">
    <text evidence="2">Belongs to the PMEI family.</text>
</comment>
<feature type="signal peptide" evidence="3">
    <location>
        <begin position="1"/>
        <end position="22"/>
    </location>
</feature>
<accession>A0AAN9PVS4</accession>
<reference evidence="5 6" key="1">
    <citation type="submission" date="2024-01" db="EMBL/GenBank/DDBJ databases">
        <title>The genomes of 5 underutilized Papilionoideae crops provide insights into root nodulation and disease resistanc.</title>
        <authorList>
            <person name="Jiang F."/>
        </authorList>
    </citation>
    <scope>NUCLEOTIDE SEQUENCE [LARGE SCALE GENOMIC DNA]</scope>
    <source>
        <strain evidence="5">LVBAO_FW01</strain>
        <tissue evidence="5">Leaves</tissue>
    </source>
</reference>
<dbReference type="CDD" id="cd15798">
    <property type="entry name" value="PMEI-like_3"/>
    <property type="match status" value="1"/>
</dbReference>
<dbReference type="Gene3D" id="1.20.140.40">
    <property type="entry name" value="Invertase/pectin methylesterase inhibitor family protein"/>
    <property type="match status" value="1"/>
</dbReference>
<dbReference type="NCBIfam" id="TIGR01614">
    <property type="entry name" value="PME_inhib"/>
    <property type="match status" value="1"/>
</dbReference>
<evidence type="ECO:0000256" key="3">
    <source>
        <dbReference type="SAM" id="SignalP"/>
    </source>
</evidence>
<dbReference type="Proteomes" id="UP001367508">
    <property type="component" value="Unassembled WGS sequence"/>
</dbReference>
<evidence type="ECO:0000259" key="4">
    <source>
        <dbReference type="SMART" id="SM00856"/>
    </source>
</evidence>
<dbReference type="AlphaFoldDB" id="A0AAN9PVS4"/>
<dbReference type="Pfam" id="PF04043">
    <property type="entry name" value="PMEI"/>
    <property type="match status" value="1"/>
</dbReference>
<comment type="caution">
    <text evidence="5">The sequence shown here is derived from an EMBL/GenBank/DDBJ whole genome shotgun (WGS) entry which is preliminary data.</text>
</comment>
<feature type="domain" description="Pectinesterase inhibitor" evidence="4">
    <location>
        <begin position="39"/>
        <end position="197"/>
    </location>
</feature>
<keyword evidence="1 3" id="KW-0732">Signal</keyword>
<gene>
    <name evidence="5" type="ORF">VNO77_35642</name>
</gene>
<evidence type="ECO:0000256" key="2">
    <source>
        <dbReference type="ARBA" id="ARBA00038471"/>
    </source>
</evidence>